<dbReference type="InterPro" id="IPR048024">
    <property type="entry name" value="Fxna-like_M28_dom"/>
</dbReference>
<dbReference type="CDD" id="cd03875">
    <property type="entry name" value="M28_Fxna_like"/>
    <property type="match status" value="1"/>
</dbReference>
<keyword evidence="10 15" id="KW-1133">Transmembrane helix</keyword>
<gene>
    <name evidence="19" type="primary">Ermp1_0</name>
    <name evidence="19" type="ORF">Bhyg_07205</name>
</gene>
<evidence type="ECO:0000313" key="19">
    <source>
        <dbReference type="EMBL" id="KAJ6642258.1"/>
    </source>
</evidence>
<dbReference type="Gene3D" id="3.40.630.10">
    <property type="entry name" value="Zn peptidases"/>
    <property type="match status" value="1"/>
</dbReference>
<keyword evidence="6" id="KW-0479">Metal-binding</keyword>
<protein>
    <recommendedName>
        <fullName evidence="14">FXNA-like protease</fullName>
    </recommendedName>
</protein>
<dbReference type="GO" id="GO:0046872">
    <property type="term" value="F:metal ion binding"/>
    <property type="evidence" value="ECO:0007669"/>
    <property type="project" value="UniProtKB-KW"/>
</dbReference>
<evidence type="ECO:0000259" key="16">
    <source>
        <dbReference type="Pfam" id="PF04389"/>
    </source>
</evidence>
<evidence type="ECO:0000259" key="17">
    <source>
        <dbReference type="Pfam" id="PF22248"/>
    </source>
</evidence>
<evidence type="ECO:0000256" key="9">
    <source>
        <dbReference type="ARBA" id="ARBA00022833"/>
    </source>
</evidence>
<keyword evidence="11" id="KW-0482">Metalloprotease</keyword>
<dbReference type="PANTHER" id="PTHR12147:SF22">
    <property type="entry name" value="ENDOPLASMIC RETICULUM METALLOPEPTIDASE 1"/>
    <property type="match status" value="1"/>
</dbReference>
<feature type="transmembrane region" description="Helical" evidence="15">
    <location>
        <begin position="373"/>
        <end position="394"/>
    </location>
</feature>
<dbReference type="GO" id="GO:0008235">
    <property type="term" value="F:metalloexopeptidase activity"/>
    <property type="evidence" value="ECO:0007669"/>
    <property type="project" value="InterPro"/>
</dbReference>
<comment type="subcellular location">
    <subcellularLocation>
        <location evidence="2">Endoplasmic reticulum membrane</location>
        <topology evidence="2">Multi-pass membrane protein</topology>
    </subcellularLocation>
</comment>
<evidence type="ECO:0000256" key="8">
    <source>
        <dbReference type="ARBA" id="ARBA00022824"/>
    </source>
</evidence>
<dbReference type="InterPro" id="IPR007484">
    <property type="entry name" value="Peptidase_M28"/>
</dbReference>
<feature type="transmembrane region" description="Helical" evidence="15">
    <location>
        <begin position="545"/>
        <end position="568"/>
    </location>
</feature>
<evidence type="ECO:0000256" key="5">
    <source>
        <dbReference type="ARBA" id="ARBA00022692"/>
    </source>
</evidence>
<dbReference type="InterPro" id="IPR053974">
    <property type="entry name" value="ERMP1_1-A_TM"/>
</dbReference>
<evidence type="ECO:0000256" key="13">
    <source>
        <dbReference type="ARBA" id="ARBA00023180"/>
    </source>
</evidence>
<comment type="caution">
    <text evidence="19">The sequence shown here is derived from an EMBL/GenBank/DDBJ whole genome shotgun (WGS) entry which is preliminary data.</text>
</comment>
<evidence type="ECO:0000256" key="10">
    <source>
        <dbReference type="ARBA" id="ARBA00022989"/>
    </source>
</evidence>
<accession>A0A9Q0N280</accession>
<feature type="transmembrane region" description="Helical" evidence="15">
    <location>
        <begin position="511"/>
        <end position="533"/>
    </location>
</feature>
<name>A0A9Q0N280_9DIPT</name>
<evidence type="ECO:0000256" key="2">
    <source>
        <dbReference type="ARBA" id="ARBA00004477"/>
    </source>
</evidence>
<dbReference type="GO" id="GO:0006508">
    <property type="term" value="P:proteolysis"/>
    <property type="evidence" value="ECO:0007669"/>
    <property type="project" value="UniProtKB-KW"/>
</dbReference>
<dbReference type="Pfam" id="PF22249">
    <property type="entry name" value="ERMP1-TM"/>
    <property type="match status" value="1"/>
</dbReference>
<evidence type="ECO:0000313" key="20">
    <source>
        <dbReference type="Proteomes" id="UP001151699"/>
    </source>
</evidence>
<dbReference type="GO" id="GO:0005789">
    <property type="term" value="C:endoplasmic reticulum membrane"/>
    <property type="evidence" value="ECO:0007669"/>
    <property type="project" value="UniProtKB-SubCell"/>
</dbReference>
<dbReference type="InterPro" id="IPR045175">
    <property type="entry name" value="M28_fam"/>
</dbReference>
<dbReference type="Pfam" id="PF22248">
    <property type="entry name" value="ERMP1_C"/>
    <property type="match status" value="1"/>
</dbReference>
<dbReference type="FunFam" id="3.40.630.10:FF:000008">
    <property type="entry name" value="Endoplasmic reticulum metallopeptidase 1"/>
    <property type="match status" value="1"/>
</dbReference>
<evidence type="ECO:0000256" key="6">
    <source>
        <dbReference type="ARBA" id="ARBA00022723"/>
    </source>
</evidence>
<comment type="similarity">
    <text evidence="3">Belongs to the peptidase M28 family.</text>
</comment>
<evidence type="ECO:0000256" key="15">
    <source>
        <dbReference type="SAM" id="Phobius"/>
    </source>
</evidence>
<keyword evidence="13" id="KW-0325">Glycoprotein</keyword>
<proteinExistence type="inferred from homology"/>
<feature type="transmembrane region" description="Helical" evidence="15">
    <location>
        <begin position="21"/>
        <end position="44"/>
    </location>
</feature>
<evidence type="ECO:0000256" key="1">
    <source>
        <dbReference type="ARBA" id="ARBA00001947"/>
    </source>
</evidence>
<keyword evidence="8" id="KW-0256">Endoplasmic reticulum</keyword>
<sequence length="866" mass="98037">MAFQKTKKFYQQLKATHNNHQTISIWWCPAFVLLWIVVFLVVLFTHNILPTPFLEEEASLLPHSFNGERASKDNFELTNIGPRVVGSENNEVKAIDFFQRKLQAIIDEKNAVHEIEVDVQIGSGSFHLEGMTSVYRNIQNVIVKLSPGNATTTSSLLLNTHYDSVPISPGAGDASTMVATMLEVLRVMSKYPDPFQHSVVFLFNGAEENGLQGSHLFITQHKWAKDVQAYFNFDSAGSGGKEVMFQSKGIPWMMNLYNNLAPHPLSTTFAEEVFENKVIPSDSDYRIFRDFGKLPGMDFAFYQNGYVYHTQNDVADIIPLGTYQNTGDNMLALTMAAANSPHLPGTSSLPSEPAVFFDIFGLFVITYSNTVGIIVNVVVGVTSLVVVLFSILRIRIYLDLDFKTIVWEFTLVLVMQFLALCLAIGTVLLLAVIYDAASRSMSWFSNQWLIIGLYYFPLFFALGIVPASYLSIRNRNSIKLSYYVQMFLHAQCVWYTIAILVLTGMGFRSSFFLLISLLFYTLTTSINLISGLMSKDGIWILIHSIGQIFPFGFFAYNALLFITILIPVQGRGGPATNPELIIGVLVIATGILLGSLIVPILCIFRRPVIIVCGFLVVFVVFLILMATPIGFPYRYHSSPQRFWIYHTERNFYGYDKTLRKADAGFFMLPMDRHSNEYISDSVPQIDAQLSLSDSCESEIFCGSPLYTTRQMKQSVNSNWIRSGNPIFPIRTTLQLVDERILENSVKRLTFNVTGPPHRILYIYPLDDNQMINWNLSEEVPKVTAKFNQRHVYFVFTSHGKVNEPLEFFVDIQKTTDTINLASIEIAVVGHYNHNHVQTDEFAEFLSTFPEWSHVTPWVCSYDSFIY</sequence>
<dbReference type="PANTHER" id="PTHR12147">
    <property type="entry name" value="METALLOPEPTIDASE M28 FAMILY MEMBER"/>
    <property type="match status" value="1"/>
</dbReference>
<feature type="transmembrane region" description="Helical" evidence="15">
    <location>
        <begin position="482"/>
        <end position="505"/>
    </location>
</feature>
<evidence type="ECO:0000256" key="11">
    <source>
        <dbReference type="ARBA" id="ARBA00023049"/>
    </source>
</evidence>
<dbReference type="Proteomes" id="UP001151699">
    <property type="component" value="Chromosome B"/>
</dbReference>
<feature type="transmembrane region" description="Helical" evidence="15">
    <location>
        <begin position="580"/>
        <end position="601"/>
    </location>
</feature>
<dbReference type="AlphaFoldDB" id="A0A9Q0N280"/>
<dbReference type="InterPro" id="IPR053973">
    <property type="entry name" value="ERMP1-like_C"/>
</dbReference>
<feature type="transmembrane region" description="Helical" evidence="15">
    <location>
        <begin position="446"/>
        <end position="470"/>
    </location>
</feature>
<evidence type="ECO:0000256" key="7">
    <source>
        <dbReference type="ARBA" id="ARBA00022801"/>
    </source>
</evidence>
<reference evidence="19" key="1">
    <citation type="submission" date="2022-07" db="EMBL/GenBank/DDBJ databases">
        <authorList>
            <person name="Trinca V."/>
            <person name="Uliana J.V.C."/>
            <person name="Torres T.T."/>
            <person name="Ward R.J."/>
            <person name="Monesi N."/>
        </authorList>
    </citation>
    <scope>NUCLEOTIDE SEQUENCE</scope>
    <source>
        <strain evidence="19">HSMRA1968</strain>
        <tissue evidence="19">Whole embryos</tissue>
    </source>
</reference>
<feature type="domain" description="Endoplasmic reticulum metallopeptidase 1/1-A TM" evidence="18">
    <location>
        <begin position="406"/>
        <end position="625"/>
    </location>
</feature>
<organism evidence="19 20">
    <name type="scientific">Pseudolycoriella hygida</name>
    <dbReference type="NCBI Taxonomy" id="35572"/>
    <lineage>
        <taxon>Eukaryota</taxon>
        <taxon>Metazoa</taxon>
        <taxon>Ecdysozoa</taxon>
        <taxon>Arthropoda</taxon>
        <taxon>Hexapoda</taxon>
        <taxon>Insecta</taxon>
        <taxon>Pterygota</taxon>
        <taxon>Neoptera</taxon>
        <taxon>Endopterygota</taxon>
        <taxon>Diptera</taxon>
        <taxon>Nematocera</taxon>
        <taxon>Sciaroidea</taxon>
        <taxon>Sciaridae</taxon>
        <taxon>Pseudolycoriella</taxon>
    </lineage>
</organism>
<dbReference type="SUPFAM" id="SSF53187">
    <property type="entry name" value="Zn-dependent exopeptidases"/>
    <property type="match status" value="1"/>
</dbReference>
<feature type="transmembrane region" description="Helical" evidence="15">
    <location>
        <begin position="608"/>
        <end position="631"/>
    </location>
</feature>
<keyword evidence="12 15" id="KW-0472">Membrane</keyword>
<dbReference type="EMBL" id="WJQU01000002">
    <property type="protein sequence ID" value="KAJ6642258.1"/>
    <property type="molecule type" value="Genomic_DNA"/>
</dbReference>
<keyword evidence="5 15" id="KW-0812">Transmembrane</keyword>
<evidence type="ECO:0000256" key="14">
    <source>
        <dbReference type="ARBA" id="ARBA00078796"/>
    </source>
</evidence>
<keyword evidence="7" id="KW-0378">Hydrolase</keyword>
<evidence type="ECO:0000259" key="18">
    <source>
        <dbReference type="Pfam" id="PF22249"/>
    </source>
</evidence>
<dbReference type="Pfam" id="PF04389">
    <property type="entry name" value="Peptidase_M28"/>
    <property type="match status" value="1"/>
</dbReference>
<comment type="cofactor">
    <cofactor evidence="1">
        <name>Zn(2+)</name>
        <dbReference type="ChEBI" id="CHEBI:29105"/>
    </cofactor>
</comment>
<evidence type="ECO:0000256" key="4">
    <source>
        <dbReference type="ARBA" id="ARBA00022670"/>
    </source>
</evidence>
<keyword evidence="9" id="KW-0862">Zinc</keyword>
<evidence type="ECO:0000256" key="3">
    <source>
        <dbReference type="ARBA" id="ARBA00010918"/>
    </source>
</evidence>
<feature type="domain" description="Endoplasmic reticulum metallopeptidase 1-like C-terminal" evidence="17">
    <location>
        <begin position="638"/>
        <end position="864"/>
    </location>
</feature>
<feature type="domain" description="Peptidase M28" evidence="16">
    <location>
        <begin position="140"/>
        <end position="333"/>
    </location>
</feature>
<dbReference type="OrthoDB" id="76293at2759"/>
<keyword evidence="4" id="KW-0645">Protease</keyword>
<feature type="transmembrane region" description="Helical" evidence="15">
    <location>
        <begin position="406"/>
        <end position="434"/>
    </location>
</feature>
<keyword evidence="20" id="KW-1185">Reference proteome</keyword>
<evidence type="ECO:0000256" key="12">
    <source>
        <dbReference type="ARBA" id="ARBA00023136"/>
    </source>
</evidence>